<feature type="non-terminal residue" evidence="2">
    <location>
        <position position="1"/>
    </location>
</feature>
<protein>
    <submittedName>
        <fullName evidence="2">Uncharacterized protein</fullName>
    </submittedName>
</protein>
<feature type="compositionally biased region" description="Basic and acidic residues" evidence="1">
    <location>
        <begin position="72"/>
        <end position="93"/>
    </location>
</feature>
<reference evidence="2" key="1">
    <citation type="submission" date="2023-10" db="EMBL/GenBank/DDBJ databases">
        <title>Genome assembly of Pristionchus species.</title>
        <authorList>
            <person name="Yoshida K."/>
            <person name="Sommer R.J."/>
        </authorList>
    </citation>
    <scope>NUCLEOTIDE SEQUENCE</scope>
    <source>
        <strain evidence="2">RS0144</strain>
    </source>
</reference>
<accession>A0AAV5TTV5</accession>
<feature type="region of interest" description="Disordered" evidence="1">
    <location>
        <begin position="1"/>
        <end position="137"/>
    </location>
</feature>
<gene>
    <name evidence="2" type="ORF">PENTCL1PPCAC_19833</name>
</gene>
<evidence type="ECO:0000313" key="2">
    <source>
        <dbReference type="EMBL" id="GMS97658.1"/>
    </source>
</evidence>
<feature type="compositionally biased region" description="Basic and acidic residues" evidence="1">
    <location>
        <begin position="33"/>
        <end position="58"/>
    </location>
</feature>
<keyword evidence="3" id="KW-1185">Reference proteome</keyword>
<dbReference type="AlphaFoldDB" id="A0AAV5TTV5"/>
<proteinExistence type="predicted"/>
<feature type="compositionally biased region" description="Polar residues" evidence="1">
    <location>
        <begin position="107"/>
        <end position="126"/>
    </location>
</feature>
<dbReference type="EMBL" id="BTSX01000004">
    <property type="protein sequence ID" value="GMS97658.1"/>
    <property type="molecule type" value="Genomic_DNA"/>
</dbReference>
<dbReference type="Proteomes" id="UP001432027">
    <property type="component" value="Unassembled WGS sequence"/>
</dbReference>
<comment type="caution">
    <text evidence="2">The sequence shown here is derived from an EMBL/GenBank/DDBJ whole genome shotgun (WGS) entry which is preliminary data.</text>
</comment>
<evidence type="ECO:0000256" key="1">
    <source>
        <dbReference type="SAM" id="MobiDB-lite"/>
    </source>
</evidence>
<feature type="compositionally biased region" description="Polar residues" evidence="1">
    <location>
        <begin position="59"/>
        <end position="71"/>
    </location>
</feature>
<name>A0AAV5TTV5_9BILA</name>
<organism evidence="2 3">
    <name type="scientific">Pristionchus entomophagus</name>
    <dbReference type="NCBI Taxonomy" id="358040"/>
    <lineage>
        <taxon>Eukaryota</taxon>
        <taxon>Metazoa</taxon>
        <taxon>Ecdysozoa</taxon>
        <taxon>Nematoda</taxon>
        <taxon>Chromadorea</taxon>
        <taxon>Rhabditida</taxon>
        <taxon>Rhabditina</taxon>
        <taxon>Diplogasteromorpha</taxon>
        <taxon>Diplogasteroidea</taxon>
        <taxon>Neodiplogasteridae</taxon>
        <taxon>Pristionchus</taxon>
    </lineage>
</organism>
<evidence type="ECO:0000313" key="3">
    <source>
        <dbReference type="Proteomes" id="UP001432027"/>
    </source>
</evidence>
<sequence length="137" mass="15804">EKEEEEDDGENSRSYGKEKKKSWPVMDYSLPSERNKPTREERKLQADLERLAKMERMTESTNLVKRASQNFHSKESTKKDDSDKMRMEDKGEKEEDDNSLKVKSPVVGSTETGRMSSTNPPSSQLCDETMFDDIDSD</sequence>